<dbReference type="EMBL" id="LAJG01000005">
    <property type="protein sequence ID" value="KKB81187.1"/>
    <property type="molecule type" value="Genomic_DNA"/>
</dbReference>
<dbReference type="PATRIC" id="fig|361041.3.peg.4064"/>
<feature type="transmembrane region" description="Helical" evidence="6">
    <location>
        <begin position="283"/>
        <end position="299"/>
    </location>
</feature>
<feature type="transmembrane region" description="Helical" evidence="6">
    <location>
        <begin position="126"/>
        <end position="150"/>
    </location>
</feature>
<evidence type="ECO:0000313" key="8">
    <source>
        <dbReference type="EMBL" id="KKB81187.1"/>
    </source>
</evidence>
<feature type="transmembrane region" description="Helical" evidence="6">
    <location>
        <begin position="218"/>
        <end position="237"/>
    </location>
</feature>
<evidence type="ECO:0000313" key="9">
    <source>
        <dbReference type="Proteomes" id="UP000033514"/>
    </source>
</evidence>
<dbReference type="GO" id="GO:0016020">
    <property type="term" value="C:membrane"/>
    <property type="evidence" value="ECO:0007669"/>
    <property type="project" value="UniProtKB-SubCell"/>
</dbReference>
<dbReference type="STRING" id="361041.VW35_03340"/>
<evidence type="ECO:0000256" key="6">
    <source>
        <dbReference type="SAM" id="Phobius"/>
    </source>
</evidence>
<evidence type="ECO:0000256" key="5">
    <source>
        <dbReference type="ARBA" id="ARBA00023136"/>
    </source>
</evidence>
<dbReference type="AlphaFoldDB" id="A0A0F5LHZ3"/>
<feature type="transmembrane region" description="Helical" evidence="6">
    <location>
        <begin position="187"/>
        <end position="206"/>
    </location>
</feature>
<dbReference type="InterPro" id="IPR050638">
    <property type="entry name" value="AA-Vitamin_Transporters"/>
</dbReference>
<keyword evidence="4 6" id="KW-1133">Transmembrane helix</keyword>
<protein>
    <recommendedName>
        <fullName evidence="7">EamA domain-containing protein</fullName>
    </recommendedName>
</protein>
<feature type="transmembrane region" description="Helical" evidence="6">
    <location>
        <begin position="249"/>
        <end position="271"/>
    </location>
</feature>
<dbReference type="PANTHER" id="PTHR32322:SF2">
    <property type="entry name" value="EAMA DOMAIN-CONTAINING PROTEIN"/>
    <property type="match status" value="1"/>
</dbReference>
<feature type="domain" description="EamA" evidence="7">
    <location>
        <begin position="46"/>
        <end position="174"/>
    </location>
</feature>
<comment type="subcellular location">
    <subcellularLocation>
        <location evidence="1">Membrane</location>
        <topology evidence="1">Multi-pass membrane protein</topology>
    </subcellularLocation>
</comment>
<sequence length="333" mass="35534">MQIGAVSIAQGVRELFSFFPAVCDCHHEAASNHGQVRMTLRDWALVTLVGCLFGSSFLLIAIVLEEVNPLTIAAGRSLVAALACWCLLLVARKPLPRDRLIMLKLSALGLFSYALPFVLMPISQRYVSTGIIAIINLLLPIATLAVSHVWPGGQRATLTRAIGATIGLVGAIILALPAMTGGQDGELVGIVLCVCGTLIFAVSFNITRSFAGIDPQIIMTFAMTGAALGAIPAALLIDGVPEVSSVSTWWAWIALGLFPTALNFQIMYWMLPRVGPTNFATNTYISPIIALFLGWAILGEALLPIQALGMVIVVAGLLVMDGRVAARMRRRRT</sequence>
<comment type="caution">
    <text evidence="8">The sequence shown here is derived from an EMBL/GenBank/DDBJ whole genome shotgun (WGS) entry which is preliminary data.</text>
</comment>
<comment type="similarity">
    <text evidence="2">Belongs to the EamA transporter family.</text>
</comment>
<evidence type="ECO:0000256" key="4">
    <source>
        <dbReference type="ARBA" id="ARBA00022989"/>
    </source>
</evidence>
<accession>A0A0F5LHZ3</accession>
<evidence type="ECO:0000256" key="3">
    <source>
        <dbReference type="ARBA" id="ARBA00022692"/>
    </source>
</evidence>
<keyword evidence="5 6" id="KW-0472">Membrane</keyword>
<dbReference type="InterPro" id="IPR037185">
    <property type="entry name" value="EmrE-like"/>
</dbReference>
<feature type="domain" description="EamA" evidence="7">
    <location>
        <begin position="188"/>
        <end position="320"/>
    </location>
</feature>
<feature type="transmembrane region" description="Helical" evidence="6">
    <location>
        <begin position="43"/>
        <end position="64"/>
    </location>
</feature>
<dbReference type="Proteomes" id="UP000033514">
    <property type="component" value="Unassembled WGS sequence"/>
</dbReference>
<organism evidence="8 9">
    <name type="scientific">Devosia soli</name>
    <dbReference type="NCBI Taxonomy" id="361041"/>
    <lineage>
        <taxon>Bacteria</taxon>
        <taxon>Pseudomonadati</taxon>
        <taxon>Pseudomonadota</taxon>
        <taxon>Alphaproteobacteria</taxon>
        <taxon>Hyphomicrobiales</taxon>
        <taxon>Devosiaceae</taxon>
        <taxon>Devosia</taxon>
    </lineage>
</organism>
<feature type="transmembrane region" description="Helical" evidence="6">
    <location>
        <begin position="102"/>
        <end position="120"/>
    </location>
</feature>
<feature type="transmembrane region" description="Helical" evidence="6">
    <location>
        <begin position="305"/>
        <end position="326"/>
    </location>
</feature>
<dbReference type="InterPro" id="IPR000620">
    <property type="entry name" value="EamA_dom"/>
</dbReference>
<feature type="transmembrane region" description="Helical" evidence="6">
    <location>
        <begin position="162"/>
        <end position="181"/>
    </location>
</feature>
<gene>
    <name evidence="8" type="ORF">VW35_03340</name>
</gene>
<dbReference type="PANTHER" id="PTHR32322">
    <property type="entry name" value="INNER MEMBRANE TRANSPORTER"/>
    <property type="match status" value="1"/>
</dbReference>
<evidence type="ECO:0000256" key="2">
    <source>
        <dbReference type="ARBA" id="ARBA00007362"/>
    </source>
</evidence>
<keyword evidence="3 6" id="KW-0812">Transmembrane</keyword>
<dbReference type="SUPFAM" id="SSF103481">
    <property type="entry name" value="Multidrug resistance efflux transporter EmrE"/>
    <property type="match status" value="2"/>
</dbReference>
<feature type="transmembrane region" description="Helical" evidence="6">
    <location>
        <begin position="70"/>
        <end position="90"/>
    </location>
</feature>
<dbReference type="Pfam" id="PF00892">
    <property type="entry name" value="EamA"/>
    <property type="match status" value="2"/>
</dbReference>
<proteinExistence type="inferred from homology"/>
<reference evidence="8 9" key="1">
    <citation type="submission" date="2015-03" db="EMBL/GenBank/DDBJ databases">
        <authorList>
            <person name="Hassan Y.I."/>
            <person name="Lepp D."/>
            <person name="Zhou T."/>
        </authorList>
    </citation>
    <scope>NUCLEOTIDE SEQUENCE [LARGE SCALE GENOMIC DNA]</scope>
    <source>
        <strain evidence="8 9">GH2-10</strain>
    </source>
</reference>
<name>A0A0F5LHZ3_9HYPH</name>
<keyword evidence="9" id="KW-1185">Reference proteome</keyword>
<evidence type="ECO:0000256" key="1">
    <source>
        <dbReference type="ARBA" id="ARBA00004141"/>
    </source>
</evidence>
<evidence type="ECO:0000259" key="7">
    <source>
        <dbReference type="Pfam" id="PF00892"/>
    </source>
</evidence>